<dbReference type="InterPro" id="IPR027417">
    <property type="entry name" value="P-loop_NTPase"/>
</dbReference>
<dbReference type="InterPro" id="IPR008467">
    <property type="entry name" value="Dynein1_light_intermed_chain"/>
</dbReference>
<dbReference type="GO" id="GO:0007018">
    <property type="term" value="P:microtubule-based movement"/>
    <property type="evidence" value="ECO:0007669"/>
    <property type="project" value="InterPro"/>
</dbReference>
<dbReference type="GO" id="GO:0005509">
    <property type="term" value="F:calcium ion binding"/>
    <property type="evidence" value="ECO:0007669"/>
    <property type="project" value="InterPro"/>
</dbReference>
<dbReference type="SUPFAM" id="SSF47473">
    <property type="entry name" value="EF-hand"/>
    <property type="match status" value="1"/>
</dbReference>
<evidence type="ECO:0000256" key="7">
    <source>
        <dbReference type="ARBA" id="ARBA00022837"/>
    </source>
</evidence>
<evidence type="ECO:0000256" key="8">
    <source>
        <dbReference type="ARBA" id="ARBA00022840"/>
    </source>
</evidence>
<evidence type="ECO:0000313" key="14">
    <source>
        <dbReference type="EMBL" id="RHY75948.1"/>
    </source>
</evidence>
<dbReference type="InterPro" id="IPR011992">
    <property type="entry name" value="EF-hand-dom_pair"/>
</dbReference>
<feature type="region of interest" description="Disordered" evidence="12">
    <location>
        <begin position="1"/>
        <end position="32"/>
    </location>
</feature>
<dbReference type="GO" id="GO:0000226">
    <property type="term" value="P:microtubule cytoskeleton organization"/>
    <property type="evidence" value="ECO:0007669"/>
    <property type="project" value="TreeGrafter"/>
</dbReference>
<feature type="domain" description="EF-hand" evidence="13">
    <location>
        <begin position="371"/>
        <end position="406"/>
    </location>
</feature>
<dbReference type="GO" id="GO:0045504">
    <property type="term" value="F:dynein heavy chain binding"/>
    <property type="evidence" value="ECO:0007669"/>
    <property type="project" value="TreeGrafter"/>
</dbReference>
<dbReference type="VEuPathDB" id="FungiDB:H257_06671"/>
<keyword evidence="5" id="KW-0493">Microtubule</keyword>
<keyword evidence="11" id="KW-0206">Cytoskeleton</keyword>
<evidence type="ECO:0000256" key="3">
    <source>
        <dbReference type="ARBA" id="ARBA00022448"/>
    </source>
</evidence>
<name>A0A397E5D5_APHAT</name>
<organism evidence="14 15">
    <name type="scientific">Aphanomyces astaci</name>
    <name type="common">Crayfish plague agent</name>
    <dbReference type="NCBI Taxonomy" id="112090"/>
    <lineage>
        <taxon>Eukaryota</taxon>
        <taxon>Sar</taxon>
        <taxon>Stramenopiles</taxon>
        <taxon>Oomycota</taxon>
        <taxon>Saprolegniomycetes</taxon>
        <taxon>Saprolegniales</taxon>
        <taxon>Verrucalvaceae</taxon>
        <taxon>Aphanomyces</taxon>
    </lineage>
</organism>
<dbReference type="InterPro" id="IPR022780">
    <property type="entry name" value="Dynein_light_int_chain"/>
</dbReference>
<dbReference type="SUPFAM" id="SSF52540">
    <property type="entry name" value="P-loop containing nucleoside triphosphate hydrolases"/>
    <property type="match status" value="1"/>
</dbReference>
<dbReference type="InterPro" id="IPR011993">
    <property type="entry name" value="PH-like_dom_sf"/>
</dbReference>
<dbReference type="VEuPathDB" id="FungiDB:H257_06668"/>
<evidence type="ECO:0000313" key="15">
    <source>
        <dbReference type="Proteomes" id="UP000266643"/>
    </source>
</evidence>
<keyword evidence="7" id="KW-0106">Calcium</keyword>
<feature type="compositionally biased region" description="Basic residues" evidence="12">
    <location>
        <begin position="16"/>
        <end position="25"/>
    </location>
</feature>
<feature type="domain" description="EF-hand" evidence="13">
    <location>
        <begin position="407"/>
        <end position="442"/>
    </location>
</feature>
<dbReference type="SMART" id="SM00054">
    <property type="entry name" value="EFh"/>
    <property type="match status" value="3"/>
</dbReference>
<dbReference type="InterPro" id="IPR018247">
    <property type="entry name" value="EF_Hand_1_Ca_BS"/>
</dbReference>
<dbReference type="VEuPathDB" id="FungiDB:H257_06670"/>
<dbReference type="Gene3D" id="1.10.238.10">
    <property type="entry name" value="EF-hand"/>
    <property type="match status" value="2"/>
</dbReference>
<dbReference type="EMBL" id="QUTD01002427">
    <property type="protein sequence ID" value="RHY75948.1"/>
    <property type="molecule type" value="Genomic_DNA"/>
</dbReference>
<dbReference type="PANTHER" id="PTHR12688:SF0">
    <property type="entry name" value="DYNEIN LIGHT INTERMEDIATE CHAIN"/>
    <property type="match status" value="1"/>
</dbReference>
<evidence type="ECO:0000256" key="6">
    <source>
        <dbReference type="ARBA" id="ARBA00022741"/>
    </source>
</evidence>
<dbReference type="PROSITE" id="PS50096">
    <property type="entry name" value="IQ"/>
    <property type="match status" value="1"/>
</dbReference>
<dbReference type="Pfam" id="PF13499">
    <property type="entry name" value="EF-hand_7"/>
    <property type="match status" value="1"/>
</dbReference>
<comment type="caution">
    <text evidence="14">The sequence shown here is derived from an EMBL/GenBank/DDBJ whole genome shotgun (WGS) entry which is preliminary data.</text>
</comment>
<dbReference type="CDD" id="cd00051">
    <property type="entry name" value="EFh"/>
    <property type="match status" value="1"/>
</dbReference>
<feature type="region of interest" description="Disordered" evidence="12">
    <location>
        <begin position="988"/>
        <end position="1020"/>
    </location>
</feature>
<protein>
    <recommendedName>
        <fullName evidence="13">EF-hand domain-containing protein</fullName>
    </recommendedName>
</protein>
<dbReference type="SUPFAM" id="SSF50729">
    <property type="entry name" value="PH domain-like"/>
    <property type="match status" value="1"/>
</dbReference>
<gene>
    <name evidence="14" type="ORF">DYB30_000990</name>
</gene>
<evidence type="ECO:0000256" key="1">
    <source>
        <dbReference type="ARBA" id="ARBA00004245"/>
    </source>
</evidence>
<dbReference type="InterPro" id="IPR002048">
    <property type="entry name" value="EF_hand_dom"/>
</dbReference>
<evidence type="ECO:0000256" key="5">
    <source>
        <dbReference type="ARBA" id="ARBA00022701"/>
    </source>
</evidence>
<dbReference type="GO" id="GO:0005524">
    <property type="term" value="F:ATP binding"/>
    <property type="evidence" value="ECO:0007669"/>
    <property type="project" value="UniProtKB-KW"/>
</dbReference>
<reference evidence="14 15" key="1">
    <citation type="submission" date="2018-08" db="EMBL/GenBank/DDBJ databases">
        <title>Aphanomyces genome sequencing and annotation.</title>
        <authorList>
            <person name="Minardi D."/>
            <person name="Oidtmann B."/>
            <person name="Van Der Giezen M."/>
            <person name="Studholme D.J."/>
        </authorList>
    </citation>
    <scope>NUCLEOTIDE SEQUENCE [LARGE SCALE GENOMIC DNA]</scope>
    <source>
        <strain evidence="14 15">D2</strain>
    </source>
</reference>
<keyword evidence="10" id="KW-0505">Motor protein</keyword>
<dbReference type="Pfam" id="PF05783">
    <property type="entry name" value="DLIC"/>
    <property type="match status" value="2"/>
</dbReference>
<dbReference type="PROSITE" id="PS00018">
    <property type="entry name" value="EF_HAND_1"/>
    <property type="match status" value="2"/>
</dbReference>
<accession>A0A397E5D5</accession>
<dbReference type="GO" id="GO:0005813">
    <property type="term" value="C:centrosome"/>
    <property type="evidence" value="ECO:0007669"/>
    <property type="project" value="TreeGrafter"/>
</dbReference>
<evidence type="ECO:0000256" key="11">
    <source>
        <dbReference type="ARBA" id="ARBA00023212"/>
    </source>
</evidence>
<evidence type="ECO:0000259" key="13">
    <source>
        <dbReference type="PROSITE" id="PS50222"/>
    </source>
</evidence>
<keyword evidence="8" id="KW-0067">ATP-binding</keyword>
<evidence type="ECO:0000256" key="2">
    <source>
        <dbReference type="ARBA" id="ARBA00006831"/>
    </source>
</evidence>
<sequence>MEIHVQNPTNNYNRPLPHKPRRRTSKPVEAPTRTPFLEDIDFKSWRDEAQACMAVPVIAPIIAEPEIHSTDLYERSDTPHEMAVPTFKRWEGLAKYSVEMQRRIRGTIYAHAGTDMWTDQTSSLLAAEMSADIIFGDGTEGNATPFDTGAAVLPDPVQLEADWIQLTAAVFRDAAQTELAYGHVQAAVATLETGVHKLLQDDNVDKGSSSWGFNYSMAVHAHATTIQTAMRAKLARKEVHARRQRKMLVRNLALFVKAWLVGYHSVKQRRLRLGHAQFCAQTKDRWIRGYVARYRVRQLKRRLELDEAARSSRERAYTVTNVAVKMADFQRQLISASKSSLGARRTRLTLQLKATASQRSDARKHLPPEAFRRAQVRDVFDAYDVDGSGTIDATELKSLFDELGIVIDRRGLHDALDAMDTDHNGVVDFDEFIHWLHSPPAQQGHRVRRLNRPELVYLKMKLNMKHLLNRFTDASYSQHATRLLVHDESVRQASAVVLAFRALEPPAYACLYCDMAFALYKSHWTHQRTCDKNVTRQFPRDGSPEDDEVLRKALEDEAVAAAVAFGVEHVHAYVATPSGRRVLRREMQRVKRLTPQRANAATKMDSIRLHYLFHSYDLGESGYLDRREFAEIARDLGEVTTPSTFDALDMTGTGKLSFAIFEKWATSLNMTTATGPMAAVRRFKRLWTRLVYGNKAQRRAEALRYVIAREKKFIETKTRREFRKVFPPRYQCSDCQADAIAIHTRQKEMLASLHHRIGLTDTVKSVLQVAADETKDTEMNAAVQRYLHTISGQHAVNSTALTLRALRIQTHTSTGTQGDAFVAGLVRLLACIDDRKDPEWMDEDQDLVSMTQARAWVRRFKTYLSTADGKVTLAQEITALKQRLDPKGPIESLLTSSTLRYYELDVRKGELDLRDCSPKSIQVLPRDATYTGTNGTLWRFAVQTPKRRMLFSAASEMEMNVWVRHLHLALAIQRSDFTTIQRLATLQSRNSARVPSSPRPRNSGIGGTPPTLSPRGALPDGSHAVVLRAYRKRTNEMEAFVQAVVSKSCELSDITICIATGYYLHAGSSKANLSIMASTNLWQSLLRDSSVRAPIPSTQVLLLGGTEVGKSSLLQRWQGAKNPNERVQTLAVLPSDFTSFHVPSEEDPACQLNVWSVNTDGISSELSFLSLAIDAQKLRHTVALVAIDGSKPWTVKSTLEKVYITGWTFPLIRDIVVAVHGQPSTPSLVKDDDLAKSLPDGVLTHNAGIPVVVVVFKSDDTVKADFIQYTIRHLALACTFIDDAWQPGNKTRVDGAAVCFTSSKTGANLDVLKDYVMHRSHPNAFKCAQPPKALLHPEIRVDPNQVWLRKLEKAAGAGLFLVDLVSNLNWLSVCRRAGRFAKEQRRSQSSNGGIGGGPPRRRRHSKGGTQDIHQICDNVMVLIWQQEKVDVKTKDTKDVNPKHLANFFNNLLSRPDKQKGARLGSIADKAKAAKDVKELAEEEMKKM</sequence>
<dbReference type="GO" id="GO:0005868">
    <property type="term" value="C:cytoplasmic dynein complex"/>
    <property type="evidence" value="ECO:0007669"/>
    <property type="project" value="InterPro"/>
</dbReference>
<comment type="similarity">
    <text evidence="2">Belongs to the dynein light intermediate chain family.</text>
</comment>
<evidence type="ECO:0000256" key="12">
    <source>
        <dbReference type="SAM" id="MobiDB-lite"/>
    </source>
</evidence>
<dbReference type="PANTHER" id="PTHR12688">
    <property type="entry name" value="DYNEIN LIGHT INTERMEDIATE CHAIN"/>
    <property type="match status" value="1"/>
</dbReference>
<feature type="region of interest" description="Disordered" evidence="12">
    <location>
        <begin position="1382"/>
        <end position="1409"/>
    </location>
</feature>
<dbReference type="PROSITE" id="PS50222">
    <property type="entry name" value="EF_HAND_2"/>
    <property type="match status" value="3"/>
</dbReference>
<keyword evidence="3" id="KW-0813">Transport</keyword>
<dbReference type="GO" id="GO:0005874">
    <property type="term" value="C:microtubule"/>
    <property type="evidence" value="ECO:0007669"/>
    <property type="project" value="UniProtKB-KW"/>
</dbReference>
<comment type="subcellular location">
    <subcellularLocation>
        <location evidence="1">Cytoplasm</location>
        <location evidence="1">Cytoskeleton</location>
    </subcellularLocation>
</comment>
<keyword evidence="9" id="KW-0243">Dynein</keyword>
<keyword evidence="6" id="KW-0547">Nucleotide-binding</keyword>
<evidence type="ECO:0000256" key="4">
    <source>
        <dbReference type="ARBA" id="ARBA00022490"/>
    </source>
</evidence>
<dbReference type="Proteomes" id="UP000266643">
    <property type="component" value="Unassembled WGS sequence"/>
</dbReference>
<dbReference type="Gene3D" id="3.40.50.300">
    <property type="entry name" value="P-loop containing nucleotide triphosphate hydrolases"/>
    <property type="match status" value="1"/>
</dbReference>
<evidence type="ECO:0000256" key="9">
    <source>
        <dbReference type="ARBA" id="ARBA00023017"/>
    </source>
</evidence>
<keyword evidence="4" id="KW-0963">Cytoplasm</keyword>
<dbReference type="Gene3D" id="2.30.29.30">
    <property type="entry name" value="Pleckstrin-homology domain (PH domain)/Phosphotyrosine-binding domain (PTB)"/>
    <property type="match status" value="1"/>
</dbReference>
<evidence type="ECO:0000256" key="10">
    <source>
        <dbReference type="ARBA" id="ARBA00023175"/>
    </source>
</evidence>
<feature type="compositionally biased region" description="Polar residues" evidence="12">
    <location>
        <begin position="1"/>
        <end position="13"/>
    </location>
</feature>
<proteinExistence type="inferred from homology"/>
<feature type="domain" description="EF-hand" evidence="13">
    <location>
        <begin position="604"/>
        <end position="639"/>
    </location>
</feature>